<name>A0A7W8BZC8_9BACT</name>
<accession>A0A7W8BZC8</accession>
<keyword evidence="2" id="KW-1185">Reference proteome</keyword>
<protein>
    <recommendedName>
        <fullName evidence="3">Thioredoxin-like fold domain-containing protein</fullName>
    </recommendedName>
</protein>
<reference evidence="1 2" key="1">
    <citation type="submission" date="2020-08" db="EMBL/GenBank/DDBJ databases">
        <title>Genomic Encyclopedia of Type Strains, Phase IV (KMG-IV): sequencing the most valuable type-strain genomes for metagenomic binning, comparative biology and taxonomic classification.</title>
        <authorList>
            <person name="Goeker M."/>
        </authorList>
    </citation>
    <scope>NUCLEOTIDE SEQUENCE [LARGE SCALE GENOMIC DNA]</scope>
    <source>
        <strain evidence="1 2">DSM 11275</strain>
    </source>
</reference>
<evidence type="ECO:0000313" key="2">
    <source>
        <dbReference type="Proteomes" id="UP000539075"/>
    </source>
</evidence>
<dbReference type="EMBL" id="JACHGO010000001">
    <property type="protein sequence ID" value="MBB5142486.1"/>
    <property type="molecule type" value="Genomic_DNA"/>
</dbReference>
<proteinExistence type="predicted"/>
<evidence type="ECO:0008006" key="3">
    <source>
        <dbReference type="Google" id="ProtNLM"/>
    </source>
</evidence>
<evidence type="ECO:0000313" key="1">
    <source>
        <dbReference type="EMBL" id="MBB5142486.1"/>
    </source>
</evidence>
<dbReference type="RefSeq" id="WP_246387938.1">
    <property type="nucleotide sequence ID" value="NZ_JACHGO010000001.1"/>
</dbReference>
<dbReference type="Proteomes" id="UP000539075">
    <property type="component" value="Unassembled WGS sequence"/>
</dbReference>
<organism evidence="1 2">
    <name type="scientific">Desulfovibrio intestinalis</name>
    <dbReference type="NCBI Taxonomy" id="58621"/>
    <lineage>
        <taxon>Bacteria</taxon>
        <taxon>Pseudomonadati</taxon>
        <taxon>Thermodesulfobacteriota</taxon>
        <taxon>Desulfovibrionia</taxon>
        <taxon>Desulfovibrionales</taxon>
        <taxon>Desulfovibrionaceae</taxon>
        <taxon>Desulfovibrio</taxon>
    </lineage>
</organism>
<sequence length="214" mass="23626">MLNKLGGNVPTIEGEAGHRPQWKSEIYPVVFGNAAAPHEILVVLDFAAPQSEKVWQAVVEASRSLSPQQCKIAVFANSKEYYGTDLMGLAIWISHSRPGQAMPYLTYALGQWNKVKAEQKSSRGLAVPFQNEYDATVKNTDYPIHYSYFSRLRPPVPANQELSVAKYCYDAGNVNLYQAEQISKYYGIKNLPAVIVNGQLLSSVSAGSILKALQ</sequence>
<comment type="caution">
    <text evidence="1">The sequence shown here is derived from an EMBL/GenBank/DDBJ whole genome shotgun (WGS) entry which is preliminary data.</text>
</comment>
<gene>
    <name evidence="1" type="ORF">HNQ38_000549</name>
</gene>
<dbReference type="AlphaFoldDB" id="A0A7W8BZC8"/>